<keyword evidence="2" id="KW-0479">Metal-binding</keyword>
<proteinExistence type="inferred from homology"/>
<dbReference type="PANTHER" id="PTHR43779:SF3">
    <property type="entry name" value="(3R)-3-[(CARBOXYMETHYL)AMINO]FATTY ACID OXYGENASE_DECARBOXYLASE"/>
    <property type="match status" value="1"/>
</dbReference>
<dbReference type="GO" id="GO:0046872">
    <property type="term" value="F:metal ion binding"/>
    <property type="evidence" value="ECO:0007669"/>
    <property type="project" value="UniProtKB-KW"/>
</dbReference>
<dbReference type="InterPro" id="IPR003819">
    <property type="entry name" value="TauD/TfdA-like"/>
</dbReference>
<dbReference type="EMBL" id="CP023270">
    <property type="protein sequence ID" value="AVJ29240.1"/>
    <property type="molecule type" value="Genomic_DNA"/>
</dbReference>
<evidence type="ECO:0000259" key="6">
    <source>
        <dbReference type="Pfam" id="PF02668"/>
    </source>
</evidence>
<dbReference type="InterPro" id="IPR042098">
    <property type="entry name" value="TauD-like_sf"/>
</dbReference>
<comment type="similarity">
    <text evidence="1">Belongs to the TfdA dioxygenase family.</text>
</comment>
<dbReference type="AlphaFoldDB" id="A0A2S0IB34"/>
<feature type="domain" description="TauD/TfdA-like" evidence="6">
    <location>
        <begin position="18"/>
        <end position="286"/>
    </location>
</feature>
<dbReference type="Gene3D" id="3.60.130.10">
    <property type="entry name" value="Clavaminate synthase-like"/>
    <property type="match status" value="1"/>
</dbReference>
<dbReference type="GO" id="GO:0016706">
    <property type="term" value="F:2-oxoglutarate-dependent dioxygenase activity"/>
    <property type="evidence" value="ECO:0007669"/>
    <property type="project" value="UniProtKB-ARBA"/>
</dbReference>
<evidence type="ECO:0000313" key="8">
    <source>
        <dbReference type="Proteomes" id="UP000239477"/>
    </source>
</evidence>
<gene>
    <name evidence="7" type="ORF">CLM73_20160</name>
</gene>
<organism evidence="7 8">
    <name type="scientific">Achromobacter spanius</name>
    <dbReference type="NCBI Taxonomy" id="217203"/>
    <lineage>
        <taxon>Bacteria</taxon>
        <taxon>Pseudomonadati</taxon>
        <taxon>Pseudomonadota</taxon>
        <taxon>Betaproteobacteria</taxon>
        <taxon>Burkholderiales</taxon>
        <taxon>Alcaligenaceae</taxon>
        <taxon>Achromobacter</taxon>
    </lineage>
</organism>
<sequence length="296" mass="34064">MSYLPGDRSMSIIVNPHASGFGAEISGVDLRQPLNAETYTEIESALSRHGVIYFRDQPLNEAQQEAFIRWFGPPNALARQLNNARMKNPYFYDVSNVDEDGKIMMEDHERRLYLKANMFWHTDMSMRQPPARVTALNAIVLPEADPPDTEFADMRAAWEALPPDQQQALEPLRVVHSVYASRSKVGYTNFNEETRQLLPPTEHPLVRTHAGSGRKNLYIGAHASHISGMDEDEGKALLETLTEFSTQPRFRYAHKWQPHDLLVWDDSCTLHRSTPFDDQKYRRELRWCSARELEPI</sequence>
<keyword evidence="5" id="KW-0408">Iron</keyword>
<evidence type="ECO:0000256" key="1">
    <source>
        <dbReference type="ARBA" id="ARBA00005896"/>
    </source>
</evidence>
<evidence type="ECO:0000256" key="3">
    <source>
        <dbReference type="ARBA" id="ARBA00022964"/>
    </source>
</evidence>
<evidence type="ECO:0000256" key="5">
    <source>
        <dbReference type="ARBA" id="ARBA00023004"/>
    </source>
</evidence>
<dbReference type="PANTHER" id="PTHR43779">
    <property type="entry name" value="DIOXYGENASE RV0097-RELATED"/>
    <property type="match status" value="1"/>
</dbReference>
<evidence type="ECO:0000256" key="2">
    <source>
        <dbReference type="ARBA" id="ARBA00022723"/>
    </source>
</evidence>
<keyword evidence="3 7" id="KW-0223">Dioxygenase</keyword>
<protein>
    <submittedName>
        <fullName evidence="7">2,4-dichlorophenoxyacetate dioxygenase</fullName>
    </submittedName>
</protein>
<reference evidence="7 8" key="1">
    <citation type="submission" date="2017-09" db="EMBL/GenBank/DDBJ databases">
        <title>Genomic, metabolic, and phenotypic characteristics of bacterial isolates from the natural microbiome of the model nematode Caenorhabditis elegans.</title>
        <authorList>
            <person name="Zimmermann J."/>
            <person name="Obeng N."/>
            <person name="Yang W."/>
            <person name="Obeng O."/>
            <person name="Kissoyan K."/>
            <person name="Pees B."/>
            <person name="Dirksen P."/>
            <person name="Hoppner M."/>
            <person name="Franke A."/>
            <person name="Rosenstiel P."/>
            <person name="Leippe M."/>
            <person name="Dierking K."/>
            <person name="Kaleta C."/>
            <person name="Schulenburg H."/>
        </authorList>
    </citation>
    <scope>NUCLEOTIDE SEQUENCE [LARGE SCALE GENOMIC DNA]</scope>
    <source>
        <strain evidence="7 8">MYb73</strain>
    </source>
</reference>
<dbReference type="Proteomes" id="UP000239477">
    <property type="component" value="Chromosome"/>
</dbReference>
<accession>A0A2S0IB34</accession>
<evidence type="ECO:0000313" key="7">
    <source>
        <dbReference type="EMBL" id="AVJ29240.1"/>
    </source>
</evidence>
<dbReference type="SUPFAM" id="SSF51197">
    <property type="entry name" value="Clavaminate synthase-like"/>
    <property type="match status" value="1"/>
</dbReference>
<name>A0A2S0IB34_9BURK</name>
<dbReference type="Pfam" id="PF02668">
    <property type="entry name" value="TauD"/>
    <property type="match status" value="1"/>
</dbReference>
<keyword evidence="4" id="KW-0560">Oxidoreductase</keyword>
<keyword evidence="8" id="KW-1185">Reference proteome</keyword>
<evidence type="ECO:0000256" key="4">
    <source>
        <dbReference type="ARBA" id="ARBA00023002"/>
    </source>
</evidence>
<dbReference type="InterPro" id="IPR051178">
    <property type="entry name" value="TfdA_dioxygenase"/>
</dbReference>